<keyword evidence="3 7" id="KW-0812">Transmembrane</keyword>
<dbReference type="PANTHER" id="PTHR23505">
    <property type="entry name" value="SPINSTER"/>
    <property type="match status" value="1"/>
</dbReference>
<evidence type="ECO:0000256" key="7">
    <source>
        <dbReference type="SAM" id="Phobius"/>
    </source>
</evidence>
<feature type="transmembrane region" description="Helical" evidence="7">
    <location>
        <begin position="142"/>
        <end position="162"/>
    </location>
</feature>
<evidence type="ECO:0000256" key="5">
    <source>
        <dbReference type="ARBA" id="ARBA00023136"/>
    </source>
</evidence>
<reference evidence="9 10" key="2">
    <citation type="submission" date="2016-12" db="EMBL/GenBank/DDBJ databases">
        <title>Draft Genome Sequence of Cystobacter ferrugineus Strain Cbfe23.</title>
        <authorList>
            <person name="Akbar S."/>
            <person name="Dowd S.E."/>
            <person name="Stevens D.C."/>
        </authorList>
    </citation>
    <scope>NUCLEOTIDE SEQUENCE [LARGE SCALE GENOMIC DNA]</scope>
    <source>
        <strain evidence="9 10">Cbfe23</strain>
    </source>
</reference>
<protein>
    <submittedName>
        <fullName evidence="9">MFS transporter</fullName>
    </submittedName>
</protein>
<feature type="transmembrane region" description="Helical" evidence="7">
    <location>
        <begin position="219"/>
        <end position="236"/>
    </location>
</feature>
<dbReference type="SUPFAM" id="SSF103473">
    <property type="entry name" value="MFS general substrate transporter"/>
    <property type="match status" value="1"/>
</dbReference>
<dbReference type="Pfam" id="PF07690">
    <property type="entry name" value="MFS_1"/>
    <property type="match status" value="1"/>
</dbReference>
<reference evidence="10" key="1">
    <citation type="submission" date="2016-11" db="EMBL/GenBank/DDBJ databases">
        <authorList>
            <person name="Shukria A."/>
            <person name="Stevens D.C."/>
        </authorList>
    </citation>
    <scope>NUCLEOTIDE SEQUENCE [LARGE SCALE GENOMIC DNA]</scope>
    <source>
        <strain evidence="10">Cbfe23</strain>
    </source>
</reference>
<sequence length="467" mass="49286">MSNGTDRQRVHAGGILLLLFLANLLNFFDRTIPAIVIEPLRKEYGLSDLLVGLLSAAFTLVYAVAGLPLGRLADTGARRKVLGWGLVVWSAFTGLNALAWSYASFFLLRMGVGVGEASYAPAASSLISDLYPANRRARATGLYMLGLPLGVMLAFFTVGGMVTAFGSWRAPFVIAAVPGLVLALALFRIREPARGASEEVRGTQAPVARPIRTLLGIRTLLWLILSGVTLNFASYAGNTFLVPMLQRYFGLALVPAAVVTGFITGATGLVGLTLGGMVADRLHARWERGRLIFGAASMLLGAVGTGLALLSGRASVPLFAVLFGIGWLGLFNYYTSVYPAIHDVVEPRLRATAVALYFAGMYLLGGALGPAVVGGLSDALTLTAMRAAGATEVTEEFKAMGLHGALFLIPVMLLLTSLFIHLASRSFVADARRMRESLAREAAEGGVGTTNAQTPRPGDALAVQKVS</sequence>
<feature type="transmembrane region" description="Helical" evidence="7">
    <location>
        <begin position="168"/>
        <end position="187"/>
    </location>
</feature>
<dbReference type="GO" id="GO:0016020">
    <property type="term" value="C:membrane"/>
    <property type="evidence" value="ECO:0007669"/>
    <property type="project" value="UniProtKB-SubCell"/>
</dbReference>
<dbReference type="PROSITE" id="PS50850">
    <property type="entry name" value="MFS"/>
    <property type="match status" value="1"/>
</dbReference>
<feature type="transmembrane region" description="Helical" evidence="7">
    <location>
        <begin position="291"/>
        <end position="310"/>
    </location>
</feature>
<keyword evidence="2" id="KW-0813">Transport</keyword>
<evidence type="ECO:0000313" key="10">
    <source>
        <dbReference type="Proteomes" id="UP000182229"/>
    </source>
</evidence>
<evidence type="ECO:0000256" key="4">
    <source>
        <dbReference type="ARBA" id="ARBA00022989"/>
    </source>
</evidence>
<evidence type="ECO:0000256" key="6">
    <source>
        <dbReference type="SAM" id="MobiDB-lite"/>
    </source>
</evidence>
<feature type="transmembrane region" description="Helical" evidence="7">
    <location>
        <begin position="49"/>
        <end position="69"/>
    </location>
</feature>
<feature type="transmembrane region" description="Helical" evidence="7">
    <location>
        <begin position="405"/>
        <end position="424"/>
    </location>
</feature>
<keyword evidence="5 7" id="KW-0472">Membrane</keyword>
<dbReference type="InterPro" id="IPR020846">
    <property type="entry name" value="MFS_dom"/>
</dbReference>
<keyword evidence="4 7" id="KW-1133">Transmembrane helix</keyword>
<gene>
    <name evidence="9" type="ORF">BON30_02395</name>
</gene>
<dbReference type="STRING" id="83449.BON30_02395"/>
<comment type="subcellular location">
    <subcellularLocation>
        <location evidence="1">Membrane</location>
        <topology evidence="1">Multi-pass membrane protein</topology>
    </subcellularLocation>
</comment>
<feature type="region of interest" description="Disordered" evidence="6">
    <location>
        <begin position="442"/>
        <end position="467"/>
    </location>
</feature>
<feature type="transmembrane region" description="Helical" evidence="7">
    <location>
        <begin position="81"/>
        <end position="100"/>
    </location>
</feature>
<feature type="transmembrane region" description="Helical" evidence="7">
    <location>
        <begin position="354"/>
        <end position="376"/>
    </location>
</feature>
<dbReference type="CDD" id="cd17328">
    <property type="entry name" value="MFS_spinster_like"/>
    <property type="match status" value="1"/>
</dbReference>
<accession>A0A1L9BII6</accession>
<evidence type="ECO:0000256" key="2">
    <source>
        <dbReference type="ARBA" id="ARBA00022448"/>
    </source>
</evidence>
<dbReference type="Gene3D" id="1.20.1250.20">
    <property type="entry name" value="MFS general substrate transporter like domains"/>
    <property type="match status" value="1"/>
</dbReference>
<dbReference type="PANTHER" id="PTHR23505:SF79">
    <property type="entry name" value="PROTEIN SPINSTER"/>
    <property type="match status" value="1"/>
</dbReference>
<evidence type="ECO:0000313" key="9">
    <source>
        <dbReference type="EMBL" id="OJH42091.1"/>
    </source>
</evidence>
<dbReference type="GO" id="GO:0022857">
    <property type="term" value="F:transmembrane transporter activity"/>
    <property type="evidence" value="ECO:0007669"/>
    <property type="project" value="InterPro"/>
</dbReference>
<dbReference type="EMBL" id="MPIN01000001">
    <property type="protein sequence ID" value="OJH42091.1"/>
    <property type="molecule type" value="Genomic_DNA"/>
</dbReference>
<feature type="transmembrane region" description="Helical" evidence="7">
    <location>
        <begin position="316"/>
        <end position="334"/>
    </location>
</feature>
<feature type="transmembrane region" description="Helical" evidence="7">
    <location>
        <begin position="248"/>
        <end position="279"/>
    </location>
</feature>
<dbReference type="RefSeq" id="WP_071896188.1">
    <property type="nucleotide sequence ID" value="NZ_MPIN01000001.1"/>
</dbReference>
<dbReference type="AlphaFoldDB" id="A0A1L9BII6"/>
<comment type="caution">
    <text evidence="9">The sequence shown here is derived from an EMBL/GenBank/DDBJ whole genome shotgun (WGS) entry which is preliminary data.</text>
</comment>
<keyword evidence="10" id="KW-1185">Reference proteome</keyword>
<dbReference type="InterPro" id="IPR044770">
    <property type="entry name" value="MFS_spinster-like"/>
</dbReference>
<evidence type="ECO:0000259" key="8">
    <source>
        <dbReference type="PROSITE" id="PS50850"/>
    </source>
</evidence>
<dbReference type="InterPro" id="IPR036259">
    <property type="entry name" value="MFS_trans_sf"/>
</dbReference>
<name>A0A1L9BII6_9BACT</name>
<evidence type="ECO:0000256" key="3">
    <source>
        <dbReference type="ARBA" id="ARBA00022692"/>
    </source>
</evidence>
<dbReference type="OrthoDB" id="9812221at2"/>
<proteinExistence type="predicted"/>
<feature type="transmembrane region" description="Helical" evidence="7">
    <location>
        <begin position="12"/>
        <end position="29"/>
    </location>
</feature>
<feature type="domain" description="Major facilitator superfamily (MFS) profile" evidence="8">
    <location>
        <begin position="15"/>
        <end position="428"/>
    </location>
</feature>
<organism evidence="9 10">
    <name type="scientific">Cystobacter ferrugineus</name>
    <dbReference type="NCBI Taxonomy" id="83449"/>
    <lineage>
        <taxon>Bacteria</taxon>
        <taxon>Pseudomonadati</taxon>
        <taxon>Myxococcota</taxon>
        <taxon>Myxococcia</taxon>
        <taxon>Myxococcales</taxon>
        <taxon>Cystobacterineae</taxon>
        <taxon>Archangiaceae</taxon>
        <taxon>Cystobacter</taxon>
    </lineage>
</organism>
<evidence type="ECO:0000256" key="1">
    <source>
        <dbReference type="ARBA" id="ARBA00004141"/>
    </source>
</evidence>
<dbReference type="Proteomes" id="UP000182229">
    <property type="component" value="Unassembled WGS sequence"/>
</dbReference>
<dbReference type="InterPro" id="IPR011701">
    <property type="entry name" value="MFS"/>
</dbReference>